<protein>
    <submittedName>
        <fullName evidence="2">Phage holin family protein</fullName>
    </submittedName>
</protein>
<name>A0A4Q2T137_9ACTN</name>
<reference evidence="2 3" key="1">
    <citation type="submission" date="2019-01" db="EMBL/GenBank/DDBJ databases">
        <title>Novel species of Nocardioides.</title>
        <authorList>
            <person name="Liu Q."/>
            <person name="X Y.-H."/>
        </authorList>
    </citation>
    <scope>NUCLEOTIDE SEQUENCE [LARGE SCALE GENOMIC DNA]</scope>
    <source>
        <strain evidence="2 3">HLT2-9</strain>
    </source>
</reference>
<keyword evidence="1" id="KW-1133">Transmembrane helix</keyword>
<comment type="caution">
    <text evidence="2">The sequence shown here is derived from an EMBL/GenBank/DDBJ whole genome shotgun (WGS) entry which is preliminary data.</text>
</comment>
<dbReference type="AlphaFoldDB" id="A0A4Q2T137"/>
<sequence length="134" mass="14408">MANEPIKDTDPTLGKLVMDAQRDISTLISKEIELAKSELKVSVKHGGLGLGLFGAAAFLGLLAIIMLSVSLAYFIHWNGSGLDLHWAFLIVFALYLLIAGLLAFIGIKQVKQVKGPEKAIKQGKRIPQALKGKG</sequence>
<keyword evidence="1" id="KW-0812">Transmembrane</keyword>
<dbReference type="Pfam" id="PF07332">
    <property type="entry name" value="Phage_holin_3_6"/>
    <property type="match status" value="1"/>
</dbReference>
<dbReference type="InterPro" id="IPR009937">
    <property type="entry name" value="Phage_holin_3_6"/>
</dbReference>
<dbReference type="Proteomes" id="UP000291101">
    <property type="component" value="Unassembled WGS sequence"/>
</dbReference>
<evidence type="ECO:0000313" key="2">
    <source>
        <dbReference type="EMBL" id="RYC10634.1"/>
    </source>
</evidence>
<dbReference type="OrthoDB" id="3826923at2"/>
<keyword evidence="1" id="KW-0472">Membrane</keyword>
<gene>
    <name evidence="2" type="ORF">EUA94_12660</name>
</gene>
<proteinExistence type="predicted"/>
<dbReference type="EMBL" id="SDWV01000011">
    <property type="protein sequence ID" value="RYC10634.1"/>
    <property type="molecule type" value="Genomic_DNA"/>
</dbReference>
<evidence type="ECO:0000313" key="3">
    <source>
        <dbReference type="Proteomes" id="UP000291101"/>
    </source>
</evidence>
<organism evidence="2 3">
    <name type="scientific">Nocardioides zhouii</name>
    <dbReference type="NCBI Taxonomy" id="1168729"/>
    <lineage>
        <taxon>Bacteria</taxon>
        <taxon>Bacillati</taxon>
        <taxon>Actinomycetota</taxon>
        <taxon>Actinomycetes</taxon>
        <taxon>Propionibacteriales</taxon>
        <taxon>Nocardioidaceae</taxon>
        <taxon>Nocardioides</taxon>
    </lineage>
</organism>
<evidence type="ECO:0000256" key="1">
    <source>
        <dbReference type="SAM" id="Phobius"/>
    </source>
</evidence>
<keyword evidence="3" id="KW-1185">Reference proteome</keyword>
<feature type="transmembrane region" description="Helical" evidence="1">
    <location>
        <begin position="50"/>
        <end position="74"/>
    </location>
</feature>
<feature type="transmembrane region" description="Helical" evidence="1">
    <location>
        <begin position="86"/>
        <end position="107"/>
    </location>
</feature>
<accession>A0A4Q2T137</accession>
<dbReference type="RefSeq" id="WP_129427235.1">
    <property type="nucleotide sequence ID" value="NZ_SDWV01000011.1"/>
</dbReference>